<dbReference type="STRING" id="760142.Hipma_0317"/>
<dbReference type="InterPro" id="IPR001972">
    <property type="entry name" value="Stomatin_HflK_fam"/>
</dbReference>
<dbReference type="InterPro" id="IPR043202">
    <property type="entry name" value="Band-7_stomatin-like"/>
</dbReference>
<dbReference type="CDD" id="cd08826">
    <property type="entry name" value="SPFH_eoslipins_u1"/>
    <property type="match status" value="1"/>
</dbReference>
<dbReference type="KEGG" id="hmr:Hipma_0317"/>
<comment type="similarity">
    <text evidence="2">Belongs to the band 7/mec-2 family.</text>
</comment>
<dbReference type="OrthoDB" id="9809197at2"/>
<dbReference type="EMBL" id="CP002606">
    <property type="protein sequence ID" value="AEA33294.1"/>
    <property type="molecule type" value="Genomic_DNA"/>
</dbReference>
<reference evidence="5" key="2">
    <citation type="submission" date="2011-03" db="EMBL/GenBank/DDBJ databases">
        <title>The complete genome of Hippea maritima DSM 10411.</title>
        <authorList>
            <consortium name="US DOE Joint Genome Institute (JGI-PGF)"/>
            <person name="Lucas S."/>
            <person name="Copeland A."/>
            <person name="Lapidus A."/>
            <person name="Bruce D."/>
            <person name="Goodwin L."/>
            <person name="Pitluck S."/>
            <person name="Peters L."/>
            <person name="Kyrpides N."/>
            <person name="Mavromatis K."/>
            <person name="Pagani I."/>
            <person name="Ivanova N."/>
            <person name="Mikhailova N."/>
            <person name="Lu M."/>
            <person name="Detter J.C."/>
            <person name="Tapia R."/>
            <person name="Han C."/>
            <person name="Land M."/>
            <person name="Hauser L."/>
            <person name="Markowitz V."/>
            <person name="Cheng J.-F."/>
            <person name="Hugenholtz P."/>
            <person name="Woyke T."/>
            <person name="Wu D."/>
            <person name="Spring S."/>
            <person name="Schroeder M."/>
            <person name="Brambilla E."/>
            <person name="Klenk H.-P."/>
            <person name="Eisen J.A."/>
        </authorList>
    </citation>
    <scope>NUCLEOTIDE SEQUENCE [LARGE SCALE GENOMIC DNA]</scope>
    <source>
        <strain evidence="5">ATCC 700847 / DSM 10411 / MH2</strain>
    </source>
</reference>
<accession>F2LY29</accession>
<dbReference type="FunFam" id="3.30.479.30:FF:000004">
    <property type="entry name" value="Putative membrane protease family, stomatin"/>
    <property type="match status" value="1"/>
</dbReference>
<organism evidence="4 5">
    <name type="scientific">Hippea maritima (strain ATCC 700847 / DSM 10411 / MH2)</name>
    <dbReference type="NCBI Taxonomy" id="760142"/>
    <lineage>
        <taxon>Bacteria</taxon>
        <taxon>Pseudomonadati</taxon>
        <taxon>Campylobacterota</taxon>
        <taxon>Desulfurellia</taxon>
        <taxon>Desulfurellales</taxon>
        <taxon>Hippeaceae</taxon>
        <taxon>Hippea</taxon>
    </lineage>
</organism>
<dbReference type="PANTHER" id="PTHR10264">
    <property type="entry name" value="BAND 7 PROTEIN-RELATED"/>
    <property type="match status" value="1"/>
</dbReference>
<dbReference type="InterPro" id="IPR036013">
    <property type="entry name" value="Band_7/SPFH_dom_sf"/>
</dbReference>
<protein>
    <submittedName>
        <fullName evidence="4">Band 7 protein</fullName>
    </submittedName>
</protein>
<sequence>MFFFVLVAIVVAVLLTSIRVIKEYERAVIFRLGRVIGAKGPGIFFLWPIIDSMTKVNLRLMTVEIQPQDVITKDNVTIKISAVVYFKVVDPVKSVIQVNNYFYAIEQLSQTTLRSICGQAELDKLLSEREKINTEIQEILDKHSDSWGVKVTLVELKQIDLPQDMQRAMARQAEAERDRRAKVISAEGEYQAAKKLREAAQIISEYPQALQLRYLQTLNEISAKNNTTTILPIPLDLIRGFSQKE</sequence>
<dbReference type="GO" id="GO:0098552">
    <property type="term" value="C:side of membrane"/>
    <property type="evidence" value="ECO:0007669"/>
    <property type="project" value="UniProtKB-ARBA"/>
</dbReference>
<dbReference type="RefSeq" id="WP_013681338.1">
    <property type="nucleotide sequence ID" value="NC_015318.1"/>
</dbReference>
<evidence type="ECO:0000313" key="5">
    <source>
        <dbReference type="Proteomes" id="UP000008139"/>
    </source>
</evidence>
<dbReference type="InParanoid" id="F2LY29"/>
<evidence type="ECO:0000256" key="1">
    <source>
        <dbReference type="ARBA" id="ARBA00004167"/>
    </source>
</evidence>
<feature type="domain" description="Band 7" evidence="3">
    <location>
        <begin position="16"/>
        <end position="173"/>
    </location>
</feature>
<dbReference type="InterPro" id="IPR001107">
    <property type="entry name" value="Band_7"/>
</dbReference>
<comment type="subcellular location">
    <subcellularLocation>
        <location evidence="1">Membrane</location>
        <topology evidence="1">Single-pass membrane protein</topology>
    </subcellularLocation>
</comment>
<dbReference type="PANTHER" id="PTHR10264:SF19">
    <property type="entry name" value="AT06885P-RELATED"/>
    <property type="match status" value="1"/>
</dbReference>
<dbReference type="SUPFAM" id="SSF117892">
    <property type="entry name" value="Band 7/SPFH domain"/>
    <property type="match status" value="1"/>
</dbReference>
<evidence type="ECO:0000259" key="3">
    <source>
        <dbReference type="SMART" id="SM00244"/>
    </source>
</evidence>
<keyword evidence="5" id="KW-1185">Reference proteome</keyword>
<dbReference type="Gene3D" id="3.30.479.30">
    <property type="entry name" value="Band 7 domain"/>
    <property type="match status" value="1"/>
</dbReference>
<dbReference type="AlphaFoldDB" id="F2LY29"/>
<reference evidence="4 5" key="1">
    <citation type="journal article" date="2011" name="Stand. Genomic Sci.">
        <title>Complete genome sequence of the thermophilic sulfur-reducer Hippea maritima type strain (MH(2)).</title>
        <authorList>
            <person name="Huntemann M."/>
            <person name="Lu M."/>
            <person name="Nolan M."/>
            <person name="Lapidus A."/>
            <person name="Lucas S."/>
            <person name="Hammon N."/>
            <person name="Deshpande S."/>
            <person name="Cheng J.F."/>
            <person name="Tapia R."/>
            <person name="Han C."/>
            <person name="Goodwin L."/>
            <person name="Pitluck S."/>
            <person name="Liolios K."/>
            <person name="Pagani I."/>
            <person name="Ivanova N."/>
            <person name="Ovchinikova G."/>
            <person name="Pati A."/>
            <person name="Chen A."/>
            <person name="Palaniappan K."/>
            <person name="Land M."/>
            <person name="Hauser L."/>
            <person name="Jeffries C.D."/>
            <person name="Detter J.C."/>
            <person name="Brambilla E.M."/>
            <person name="Rohde M."/>
            <person name="Spring S."/>
            <person name="Goker M."/>
            <person name="Woyke T."/>
            <person name="Bristow J."/>
            <person name="Eisen J.A."/>
            <person name="Markowitz V."/>
            <person name="Hugenholtz P."/>
            <person name="Kyrpides N.C."/>
            <person name="Klenk H.P."/>
            <person name="Mavromatis K."/>
        </authorList>
    </citation>
    <scope>NUCLEOTIDE SEQUENCE [LARGE SCALE GENOMIC DNA]</scope>
    <source>
        <strain evidence="5">ATCC 700847 / DSM 10411 / MH2</strain>
    </source>
</reference>
<name>F2LY29_HIPMA</name>
<gene>
    <name evidence="4" type="ordered locus">Hipma_0317</name>
</gene>
<dbReference type="FunCoup" id="F2LY29">
    <property type="interactions" value="350"/>
</dbReference>
<dbReference type="Gene3D" id="6.10.250.2090">
    <property type="match status" value="1"/>
</dbReference>
<evidence type="ECO:0000256" key="2">
    <source>
        <dbReference type="ARBA" id="ARBA00008164"/>
    </source>
</evidence>
<dbReference type="Proteomes" id="UP000008139">
    <property type="component" value="Chromosome"/>
</dbReference>
<dbReference type="HOGENOM" id="CLU_024949_3_3_7"/>
<proteinExistence type="inferred from homology"/>
<dbReference type="eggNOG" id="COG0330">
    <property type="taxonomic scope" value="Bacteria"/>
</dbReference>
<dbReference type="SMART" id="SM00244">
    <property type="entry name" value="PHB"/>
    <property type="match status" value="1"/>
</dbReference>
<dbReference type="GO" id="GO:0005886">
    <property type="term" value="C:plasma membrane"/>
    <property type="evidence" value="ECO:0007669"/>
    <property type="project" value="InterPro"/>
</dbReference>
<dbReference type="Pfam" id="PF01145">
    <property type="entry name" value="Band_7"/>
    <property type="match status" value="1"/>
</dbReference>
<evidence type="ECO:0000313" key="4">
    <source>
        <dbReference type="EMBL" id="AEA33294.1"/>
    </source>
</evidence>
<dbReference type="PRINTS" id="PR00721">
    <property type="entry name" value="STOMATIN"/>
</dbReference>